<accession>S7PE12</accession>
<comment type="similarity">
    <text evidence="1">Belongs to the calycin superfamily. Lipocalin family.</text>
</comment>
<dbReference type="Proteomes" id="UP000052978">
    <property type="component" value="Unassembled WGS sequence"/>
</dbReference>
<protein>
    <submittedName>
        <fullName evidence="3">Salivary lipocalin</fullName>
    </submittedName>
</protein>
<organism evidence="3 4">
    <name type="scientific">Myotis brandtii</name>
    <name type="common">Brandt's bat</name>
    <dbReference type="NCBI Taxonomy" id="109478"/>
    <lineage>
        <taxon>Eukaryota</taxon>
        <taxon>Metazoa</taxon>
        <taxon>Chordata</taxon>
        <taxon>Craniata</taxon>
        <taxon>Vertebrata</taxon>
        <taxon>Euteleostomi</taxon>
        <taxon>Mammalia</taxon>
        <taxon>Eutheria</taxon>
        <taxon>Laurasiatheria</taxon>
        <taxon>Chiroptera</taxon>
        <taxon>Yangochiroptera</taxon>
        <taxon>Vespertilionidae</taxon>
        <taxon>Myotis</taxon>
    </lineage>
</organism>
<feature type="signal peptide" evidence="2">
    <location>
        <begin position="1"/>
        <end position="15"/>
    </location>
</feature>
<dbReference type="GO" id="GO:0005615">
    <property type="term" value="C:extracellular space"/>
    <property type="evidence" value="ECO:0007669"/>
    <property type="project" value="TreeGrafter"/>
</dbReference>
<proteinExistence type="inferred from homology"/>
<dbReference type="PROSITE" id="PS00213">
    <property type="entry name" value="LIPOCALIN"/>
    <property type="match status" value="1"/>
</dbReference>
<dbReference type="AlphaFoldDB" id="S7PE12"/>
<keyword evidence="4" id="KW-1185">Reference proteome</keyword>
<dbReference type="SUPFAM" id="SSF50814">
    <property type="entry name" value="Lipocalins"/>
    <property type="match status" value="1"/>
</dbReference>
<dbReference type="InterPro" id="IPR012674">
    <property type="entry name" value="Calycin"/>
</dbReference>
<dbReference type="PANTHER" id="PTHR11430:SF76">
    <property type="entry name" value="MAJOR URINARY PROTEIN 1-RELATED"/>
    <property type="match status" value="1"/>
</dbReference>
<dbReference type="GO" id="GO:0036094">
    <property type="term" value="F:small molecule binding"/>
    <property type="evidence" value="ECO:0007669"/>
    <property type="project" value="InterPro"/>
</dbReference>
<gene>
    <name evidence="3" type="ORF">D623_10003293</name>
</gene>
<sequence length="153" mass="17595">MKLLLLCLGLTLVCAHDEGNPDVVTSNFDISKISGGWYTILLASDDKERIEENSVMRSFMESIQAWDDNSLTLKFHVKASMTKTQDTAVIVTLPIARKPDVIPKLKERFRKLCKKNGITKENILDATKVGKFSYFWFSLPKFPCYWVEKCKRR</sequence>
<dbReference type="InterPro" id="IPR022272">
    <property type="entry name" value="Lipocalin_CS"/>
</dbReference>
<dbReference type="InterPro" id="IPR002345">
    <property type="entry name" value="Lipocalin"/>
</dbReference>
<evidence type="ECO:0000256" key="2">
    <source>
        <dbReference type="SAM" id="SignalP"/>
    </source>
</evidence>
<evidence type="ECO:0000313" key="3">
    <source>
        <dbReference type="EMBL" id="EPQ08738.1"/>
    </source>
</evidence>
<feature type="chain" id="PRO_5012339092" evidence="2">
    <location>
        <begin position="16"/>
        <end position="153"/>
    </location>
</feature>
<dbReference type="GO" id="GO:0005549">
    <property type="term" value="F:odorant binding"/>
    <property type="evidence" value="ECO:0007669"/>
    <property type="project" value="TreeGrafter"/>
</dbReference>
<dbReference type="EMBL" id="KE162508">
    <property type="protein sequence ID" value="EPQ08738.1"/>
    <property type="molecule type" value="Genomic_DNA"/>
</dbReference>
<evidence type="ECO:0000313" key="4">
    <source>
        <dbReference type="Proteomes" id="UP000052978"/>
    </source>
</evidence>
<keyword evidence="2" id="KW-0732">Signal</keyword>
<name>S7PE12_MYOBR</name>
<dbReference type="PANTHER" id="PTHR11430">
    <property type="entry name" value="LIPOCALIN"/>
    <property type="match status" value="1"/>
</dbReference>
<reference evidence="3 4" key="1">
    <citation type="journal article" date="2013" name="Nat. Commun.">
        <title>Genome analysis reveals insights into physiology and longevity of the Brandt's bat Myotis brandtii.</title>
        <authorList>
            <person name="Seim I."/>
            <person name="Fang X."/>
            <person name="Xiong Z."/>
            <person name="Lobanov A.V."/>
            <person name="Huang Z."/>
            <person name="Ma S."/>
            <person name="Feng Y."/>
            <person name="Turanov A.A."/>
            <person name="Zhu Y."/>
            <person name="Lenz T.L."/>
            <person name="Gerashchenko M.V."/>
            <person name="Fan D."/>
            <person name="Hee Yim S."/>
            <person name="Yao X."/>
            <person name="Jordan D."/>
            <person name="Xiong Y."/>
            <person name="Ma Y."/>
            <person name="Lyapunov A.N."/>
            <person name="Chen G."/>
            <person name="Kulakova O.I."/>
            <person name="Sun Y."/>
            <person name="Lee S.G."/>
            <person name="Bronson R.T."/>
            <person name="Moskalev A.A."/>
            <person name="Sunyaev S.R."/>
            <person name="Zhang G."/>
            <person name="Krogh A."/>
            <person name="Wang J."/>
            <person name="Gladyshev V.N."/>
        </authorList>
    </citation>
    <scope>NUCLEOTIDE SEQUENCE [LARGE SCALE GENOMIC DNA]</scope>
</reference>
<dbReference type="Gene3D" id="2.40.128.20">
    <property type="match status" value="2"/>
</dbReference>
<evidence type="ECO:0000256" key="1">
    <source>
        <dbReference type="ARBA" id="ARBA00006889"/>
    </source>
</evidence>